<proteinExistence type="predicted"/>
<feature type="region of interest" description="Disordered" evidence="1">
    <location>
        <begin position="204"/>
        <end position="245"/>
    </location>
</feature>
<gene>
    <name evidence="2" type="ORF">MPH_07829</name>
</gene>
<evidence type="ECO:0000256" key="1">
    <source>
        <dbReference type="SAM" id="MobiDB-lite"/>
    </source>
</evidence>
<feature type="compositionally biased region" description="Basic residues" evidence="1">
    <location>
        <begin position="206"/>
        <end position="222"/>
    </location>
</feature>
<accession>K2RXI4</accession>
<dbReference type="VEuPathDB" id="FungiDB:MPH_07829"/>
<reference evidence="2 3" key="1">
    <citation type="journal article" date="2012" name="BMC Genomics">
        <title>Tools to kill: Genome of one of the most destructive plant pathogenic fungi Macrophomina phaseolina.</title>
        <authorList>
            <person name="Islam M.S."/>
            <person name="Haque M.S."/>
            <person name="Islam M.M."/>
            <person name="Emdad E.M."/>
            <person name="Halim A."/>
            <person name="Hossen Q.M.M."/>
            <person name="Hossain M.Z."/>
            <person name="Ahmed B."/>
            <person name="Rahim S."/>
            <person name="Rahman M.S."/>
            <person name="Alam M.M."/>
            <person name="Hou S."/>
            <person name="Wan X."/>
            <person name="Saito J.A."/>
            <person name="Alam M."/>
        </authorList>
    </citation>
    <scope>NUCLEOTIDE SEQUENCE [LARGE SCALE GENOMIC DNA]</scope>
    <source>
        <strain evidence="2 3">MS6</strain>
    </source>
</reference>
<evidence type="ECO:0000313" key="3">
    <source>
        <dbReference type="Proteomes" id="UP000007129"/>
    </source>
</evidence>
<feature type="region of interest" description="Disordered" evidence="1">
    <location>
        <begin position="276"/>
        <end position="328"/>
    </location>
</feature>
<protein>
    <submittedName>
        <fullName evidence="2">Uncharacterized protein</fullName>
    </submittedName>
</protein>
<evidence type="ECO:0000313" key="2">
    <source>
        <dbReference type="EMBL" id="EKG14929.1"/>
    </source>
</evidence>
<name>K2RXI4_MACPH</name>
<dbReference type="Proteomes" id="UP000007129">
    <property type="component" value="Unassembled WGS sequence"/>
</dbReference>
<feature type="compositionally biased region" description="Gly residues" evidence="1">
    <location>
        <begin position="319"/>
        <end position="328"/>
    </location>
</feature>
<dbReference type="AlphaFoldDB" id="K2RXI4"/>
<dbReference type="EMBL" id="AHHD01000334">
    <property type="protein sequence ID" value="EKG14929.1"/>
    <property type="molecule type" value="Genomic_DNA"/>
</dbReference>
<sequence>MLDASSVGHITRQPGYSRSLTQADAFPSRWTNHRHAINTENVRRAATRPSCFAALSISSIPRFTGRIAQYQSWYKVLQQSLSRLRSHEETIFLQRWLHRDITGIKSALPLHHLCMFAAKIIKSPTTTLVDIIFQFALKMIFVHDGSILGNEEPPHLQTSACASDPPSPCLSVFHDCPDPIPAASPAAAVARVYLGALEAWDAPRDPHHHRQTTIPARHRSRRMGQPGCNERNLGSRGSLEPSDRYSAPFAKTIRGPEEWNKASKSLWDRVDSGRCRRPSLRQNTLPAEVEESEKKRPHGPPPTGSHPRQNGSESCPVGVGVGRLFGLA</sequence>
<organism evidence="2 3">
    <name type="scientific">Macrophomina phaseolina (strain MS6)</name>
    <name type="common">Charcoal rot fungus</name>
    <dbReference type="NCBI Taxonomy" id="1126212"/>
    <lineage>
        <taxon>Eukaryota</taxon>
        <taxon>Fungi</taxon>
        <taxon>Dikarya</taxon>
        <taxon>Ascomycota</taxon>
        <taxon>Pezizomycotina</taxon>
        <taxon>Dothideomycetes</taxon>
        <taxon>Dothideomycetes incertae sedis</taxon>
        <taxon>Botryosphaeriales</taxon>
        <taxon>Botryosphaeriaceae</taxon>
        <taxon>Macrophomina</taxon>
    </lineage>
</organism>
<comment type="caution">
    <text evidence="2">The sequence shown here is derived from an EMBL/GenBank/DDBJ whole genome shotgun (WGS) entry which is preliminary data.</text>
</comment>
<dbReference type="InParanoid" id="K2RXI4"/>
<dbReference type="HOGENOM" id="CLU_847506_0_0_1"/>